<dbReference type="SUPFAM" id="SSF103473">
    <property type="entry name" value="MFS general substrate transporter"/>
    <property type="match status" value="1"/>
</dbReference>
<evidence type="ECO:0000313" key="9">
    <source>
        <dbReference type="Proteomes" id="UP000594454"/>
    </source>
</evidence>
<feature type="transmembrane region" description="Helical" evidence="7">
    <location>
        <begin position="438"/>
        <end position="456"/>
    </location>
</feature>
<keyword evidence="6 7" id="KW-0472">Membrane</keyword>
<evidence type="ECO:0008006" key="10">
    <source>
        <dbReference type="Google" id="ProtNLM"/>
    </source>
</evidence>
<feature type="transmembrane region" description="Helical" evidence="7">
    <location>
        <begin position="407"/>
        <end position="426"/>
    </location>
</feature>
<feature type="transmembrane region" description="Helical" evidence="7">
    <location>
        <begin position="131"/>
        <end position="149"/>
    </location>
</feature>
<keyword evidence="3 7" id="KW-0812">Transmembrane</keyword>
<sequence>MLRVLYQSEEVLPLLASEKKSSNEVNVGEQVIAYPIAVIFVLISKFLEALGANGIRTVLALYLRDDLYVSESLATIILHIFNFFSQFCPIFGAILADSYIGNVKSISFFFVLYAFGWIGLFATSFPVPVSVILPVIVSLLFIATGNGSIRACVTSLGALQFRLPEQSDDLAKYFSHYYFAYYAGIFLSKILPPSIRSHTKCFGKSDCYPAVFGTLALIFFTSWMVFLYGKLYYRREYPAQENIVLRVCGCMKHAIRTRLSGVNLNKAHWLDYSVDKYDVQFVEDVKQLIKVAQLFLPLPIYWAMLAQQDSSWTFQATQMNTQILGYRLEPDQAKAMGPIFLFTLIPLWQYLVYPVLNRCGIFIHPLHSVAIGGLCSAFSFIFSGFLQVQIENSPPQTLHIIWQAPQFMMLMLGELFLSIPGLQFAFTQAPASMKSVLTASWFVNNAVGNLIVVAITEFKFVNLQSSEYFIYAIMMFASMIVFTIMACDYIKSRISPTPSDNP</sequence>
<dbReference type="GO" id="GO:0022857">
    <property type="term" value="F:transmembrane transporter activity"/>
    <property type="evidence" value="ECO:0007669"/>
    <property type="project" value="InterPro"/>
</dbReference>
<feature type="transmembrane region" description="Helical" evidence="7">
    <location>
        <begin position="362"/>
        <end position="386"/>
    </location>
</feature>
<keyword evidence="4" id="KW-0571">Peptide transport</keyword>
<dbReference type="InParanoid" id="A0A7R8V5Z3"/>
<feature type="transmembrane region" description="Helical" evidence="7">
    <location>
        <begin position="335"/>
        <end position="356"/>
    </location>
</feature>
<evidence type="ECO:0000256" key="6">
    <source>
        <dbReference type="ARBA" id="ARBA00023136"/>
    </source>
</evidence>
<feature type="transmembrane region" description="Helical" evidence="7">
    <location>
        <begin position="208"/>
        <end position="228"/>
    </location>
</feature>
<keyword evidence="5 7" id="KW-1133">Transmembrane helix</keyword>
<feature type="transmembrane region" description="Helical" evidence="7">
    <location>
        <begin position="468"/>
        <end position="486"/>
    </location>
</feature>
<feature type="transmembrane region" description="Helical" evidence="7">
    <location>
        <begin position="170"/>
        <end position="188"/>
    </location>
</feature>
<reference evidence="8 9" key="1">
    <citation type="submission" date="2020-11" db="EMBL/GenBank/DDBJ databases">
        <authorList>
            <person name="Wallbank WR R."/>
            <person name="Pardo Diaz C."/>
            <person name="Kozak K."/>
            <person name="Martin S."/>
            <person name="Jiggins C."/>
            <person name="Moest M."/>
            <person name="Warren A I."/>
            <person name="Generalovic N T."/>
            <person name="Byers J.R.P. K."/>
            <person name="Montejo-Kovacevich G."/>
            <person name="Yen C E."/>
        </authorList>
    </citation>
    <scope>NUCLEOTIDE SEQUENCE [LARGE SCALE GENOMIC DNA]</scope>
</reference>
<dbReference type="InterPro" id="IPR036259">
    <property type="entry name" value="MFS_trans_sf"/>
</dbReference>
<dbReference type="OMA" id="LVLHIIV"/>
<evidence type="ECO:0000256" key="7">
    <source>
        <dbReference type="SAM" id="Phobius"/>
    </source>
</evidence>
<comment type="subcellular location">
    <subcellularLocation>
        <location evidence="1">Membrane</location>
        <topology evidence="1">Multi-pass membrane protein</topology>
    </subcellularLocation>
</comment>
<dbReference type="Proteomes" id="UP000594454">
    <property type="component" value="Chromosome 6"/>
</dbReference>
<evidence type="ECO:0000256" key="5">
    <source>
        <dbReference type="ARBA" id="ARBA00022989"/>
    </source>
</evidence>
<dbReference type="EMBL" id="LR899014">
    <property type="protein sequence ID" value="CAD7093398.1"/>
    <property type="molecule type" value="Genomic_DNA"/>
</dbReference>
<comment type="similarity">
    <text evidence="2">Belongs to the major facilitator superfamily. Proton-dependent oligopeptide transporter (POT/PTR) (TC 2.A.17) family.</text>
</comment>
<dbReference type="GO" id="GO:0016020">
    <property type="term" value="C:membrane"/>
    <property type="evidence" value="ECO:0007669"/>
    <property type="project" value="UniProtKB-SubCell"/>
</dbReference>
<keyword evidence="9" id="KW-1185">Reference proteome</keyword>
<dbReference type="Gene3D" id="1.20.1250.20">
    <property type="entry name" value="MFS general substrate transporter like domains"/>
    <property type="match status" value="1"/>
</dbReference>
<dbReference type="FunCoup" id="A0A7R8V5Z3">
    <property type="interactions" value="6"/>
</dbReference>
<evidence type="ECO:0000313" key="8">
    <source>
        <dbReference type="EMBL" id="CAD7093398.1"/>
    </source>
</evidence>
<evidence type="ECO:0000256" key="4">
    <source>
        <dbReference type="ARBA" id="ARBA00022856"/>
    </source>
</evidence>
<gene>
    <name evidence="8" type="ORF">HERILL_LOCUS15683</name>
</gene>
<evidence type="ECO:0000256" key="1">
    <source>
        <dbReference type="ARBA" id="ARBA00004141"/>
    </source>
</evidence>
<feature type="transmembrane region" description="Helical" evidence="7">
    <location>
        <begin position="72"/>
        <end position="94"/>
    </location>
</feature>
<dbReference type="InterPro" id="IPR000109">
    <property type="entry name" value="POT_fam"/>
</dbReference>
<feature type="transmembrane region" description="Helical" evidence="7">
    <location>
        <begin position="31"/>
        <end position="52"/>
    </location>
</feature>
<evidence type="ECO:0000256" key="3">
    <source>
        <dbReference type="ARBA" id="ARBA00022692"/>
    </source>
</evidence>
<dbReference type="Pfam" id="PF00854">
    <property type="entry name" value="PTR2"/>
    <property type="match status" value="1"/>
</dbReference>
<protein>
    <recommendedName>
        <fullName evidence="10">Peptide transporter family 1</fullName>
    </recommendedName>
</protein>
<dbReference type="AlphaFoldDB" id="A0A7R8V5Z3"/>
<feature type="transmembrane region" description="Helical" evidence="7">
    <location>
        <begin position="106"/>
        <end position="125"/>
    </location>
</feature>
<dbReference type="GO" id="GO:0015833">
    <property type="term" value="P:peptide transport"/>
    <property type="evidence" value="ECO:0007669"/>
    <property type="project" value="UniProtKB-KW"/>
</dbReference>
<proteinExistence type="inferred from homology"/>
<keyword evidence="4" id="KW-0813">Transport</keyword>
<dbReference type="PANTHER" id="PTHR11654">
    <property type="entry name" value="OLIGOPEPTIDE TRANSPORTER-RELATED"/>
    <property type="match status" value="1"/>
</dbReference>
<organism evidence="8 9">
    <name type="scientific">Hermetia illucens</name>
    <name type="common">Black soldier fly</name>
    <dbReference type="NCBI Taxonomy" id="343691"/>
    <lineage>
        <taxon>Eukaryota</taxon>
        <taxon>Metazoa</taxon>
        <taxon>Ecdysozoa</taxon>
        <taxon>Arthropoda</taxon>
        <taxon>Hexapoda</taxon>
        <taxon>Insecta</taxon>
        <taxon>Pterygota</taxon>
        <taxon>Neoptera</taxon>
        <taxon>Endopterygota</taxon>
        <taxon>Diptera</taxon>
        <taxon>Brachycera</taxon>
        <taxon>Stratiomyomorpha</taxon>
        <taxon>Stratiomyidae</taxon>
        <taxon>Hermetiinae</taxon>
        <taxon>Hermetia</taxon>
    </lineage>
</organism>
<name>A0A7R8V5Z3_HERIL</name>
<accession>A0A7R8V5Z3</accession>
<evidence type="ECO:0000256" key="2">
    <source>
        <dbReference type="ARBA" id="ARBA00005982"/>
    </source>
</evidence>
<dbReference type="OrthoDB" id="8904098at2759"/>
<keyword evidence="4" id="KW-0653">Protein transport</keyword>